<protein>
    <submittedName>
        <fullName evidence="1">Uncharacterized protein</fullName>
    </submittedName>
</protein>
<gene>
    <name evidence="1" type="ORF">GCM10023184_13180</name>
</gene>
<evidence type="ECO:0000313" key="1">
    <source>
        <dbReference type="EMBL" id="GAA4325294.1"/>
    </source>
</evidence>
<evidence type="ECO:0000313" key="2">
    <source>
        <dbReference type="Proteomes" id="UP001501725"/>
    </source>
</evidence>
<dbReference type="RefSeq" id="WP_345254444.1">
    <property type="nucleotide sequence ID" value="NZ_BAABGY010000006.1"/>
</dbReference>
<reference evidence="2" key="1">
    <citation type="journal article" date="2019" name="Int. J. Syst. Evol. Microbiol.">
        <title>The Global Catalogue of Microorganisms (GCM) 10K type strain sequencing project: providing services to taxonomists for standard genome sequencing and annotation.</title>
        <authorList>
            <consortium name="The Broad Institute Genomics Platform"/>
            <consortium name="The Broad Institute Genome Sequencing Center for Infectious Disease"/>
            <person name="Wu L."/>
            <person name="Ma J."/>
        </authorList>
    </citation>
    <scope>NUCLEOTIDE SEQUENCE [LARGE SCALE GENOMIC DNA]</scope>
    <source>
        <strain evidence="2">JCM 17919</strain>
    </source>
</reference>
<comment type="caution">
    <text evidence="1">The sequence shown here is derived from an EMBL/GenBank/DDBJ whole genome shotgun (WGS) entry which is preliminary data.</text>
</comment>
<name>A0ABP8GJ42_9BACT</name>
<accession>A0ABP8GJ42</accession>
<proteinExistence type="predicted"/>
<dbReference type="EMBL" id="BAABGY010000006">
    <property type="protein sequence ID" value="GAA4325294.1"/>
    <property type="molecule type" value="Genomic_DNA"/>
</dbReference>
<sequence>MHTLIPRFAFDEEKFDLWPLYGVIKEHYPLGTFLDGPAPATAPESAKLEAAMAPLYNRRQYSKLLAEIMKNVRAAIKRRVYGTTYGYSPSISICAVLATQRTGNLTRTKELHMSVSLIGPYYTIVGFDHSVITWPEEKVAVTNCMVVSPFAEYEDGFRALMRAAESTYPGFRFVPYYIYCMEIAGLRVRMSDGEHNKVYHALFHLYPDITAAPVGDKAFGLESWIRAGYADTGERWVSYPPAPPFPEPTADRNPQ</sequence>
<dbReference type="Proteomes" id="UP001501725">
    <property type="component" value="Unassembled WGS sequence"/>
</dbReference>
<keyword evidence="2" id="KW-1185">Reference proteome</keyword>
<organism evidence="1 2">
    <name type="scientific">Flaviaesturariibacter amylovorans</name>
    <dbReference type="NCBI Taxonomy" id="1084520"/>
    <lineage>
        <taxon>Bacteria</taxon>
        <taxon>Pseudomonadati</taxon>
        <taxon>Bacteroidota</taxon>
        <taxon>Chitinophagia</taxon>
        <taxon>Chitinophagales</taxon>
        <taxon>Chitinophagaceae</taxon>
        <taxon>Flaviaestuariibacter</taxon>
    </lineage>
</organism>